<dbReference type="PANTHER" id="PTHR10381">
    <property type="entry name" value="ATP-DEPENDENT CLP PROTEASE PROTEOLYTIC SUBUNIT"/>
    <property type="match status" value="1"/>
</dbReference>
<evidence type="ECO:0000256" key="11">
    <source>
        <dbReference type="RuleBase" id="RU003567"/>
    </source>
</evidence>
<name>A0A4R6J0Z2_9BACT</name>
<dbReference type="EC" id="3.4.21.92" evidence="6 9"/>
<dbReference type="PRINTS" id="PR00127">
    <property type="entry name" value="CLPPROTEASEP"/>
</dbReference>
<evidence type="ECO:0000313" key="13">
    <source>
        <dbReference type="Proteomes" id="UP000295741"/>
    </source>
</evidence>
<dbReference type="SUPFAM" id="SSF52096">
    <property type="entry name" value="ClpP/crotonase"/>
    <property type="match status" value="1"/>
</dbReference>
<feature type="active site" evidence="7">
    <location>
        <position position="113"/>
    </location>
</feature>
<dbReference type="NCBIfam" id="NF009205">
    <property type="entry name" value="PRK12553.1"/>
    <property type="match status" value="1"/>
</dbReference>
<proteinExistence type="inferred from homology"/>
<keyword evidence="6" id="KW-0963">Cytoplasm</keyword>
<evidence type="ECO:0000313" key="12">
    <source>
        <dbReference type="EMBL" id="TDO28892.1"/>
    </source>
</evidence>
<comment type="caution">
    <text evidence="12">The sequence shown here is derived from an EMBL/GenBank/DDBJ whole genome shotgun (WGS) entry which is preliminary data.</text>
</comment>
<comment type="subunit">
    <text evidence="6">Fourteen ClpP subunits assemble into 2 heptameric rings which stack back to back to give a disk-like structure with a central cavity, resembling the structure of eukaryotic proteasomes.</text>
</comment>
<evidence type="ECO:0000256" key="4">
    <source>
        <dbReference type="ARBA" id="ARBA00022825"/>
    </source>
</evidence>
<dbReference type="InterPro" id="IPR018215">
    <property type="entry name" value="ClpP_Ser_AS"/>
</dbReference>
<evidence type="ECO:0000256" key="5">
    <source>
        <dbReference type="ARBA" id="ARBA00034021"/>
    </source>
</evidence>
<dbReference type="CDD" id="cd07017">
    <property type="entry name" value="S14_ClpP_2"/>
    <property type="match status" value="1"/>
</dbReference>
<organism evidence="12 13">
    <name type="scientific">Sediminibacterium goheungense</name>
    <dbReference type="NCBI Taxonomy" id="1086393"/>
    <lineage>
        <taxon>Bacteria</taxon>
        <taxon>Pseudomonadati</taxon>
        <taxon>Bacteroidota</taxon>
        <taxon>Chitinophagia</taxon>
        <taxon>Chitinophagales</taxon>
        <taxon>Chitinophagaceae</taxon>
        <taxon>Sediminibacterium</taxon>
    </lineage>
</organism>
<dbReference type="EMBL" id="SNWP01000010">
    <property type="protein sequence ID" value="TDO28892.1"/>
    <property type="molecule type" value="Genomic_DNA"/>
</dbReference>
<dbReference type="GO" id="GO:0004176">
    <property type="term" value="F:ATP-dependent peptidase activity"/>
    <property type="evidence" value="ECO:0007669"/>
    <property type="project" value="InterPro"/>
</dbReference>
<evidence type="ECO:0000256" key="2">
    <source>
        <dbReference type="ARBA" id="ARBA00022670"/>
    </source>
</evidence>
<dbReference type="GO" id="GO:0004252">
    <property type="term" value="F:serine-type endopeptidase activity"/>
    <property type="evidence" value="ECO:0007669"/>
    <property type="project" value="UniProtKB-UniRule"/>
</dbReference>
<reference evidence="12 13" key="1">
    <citation type="submission" date="2019-03" db="EMBL/GenBank/DDBJ databases">
        <title>Genomic Encyclopedia of Archaeal and Bacterial Type Strains, Phase II (KMG-II): from individual species to whole genera.</title>
        <authorList>
            <person name="Goeker M."/>
        </authorList>
    </citation>
    <scope>NUCLEOTIDE SEQUENCE [LARGE SCALE GENOMIC DNA]</scope>
    <source>
        <strain evidence="12 13">DSM 28323</strain>
    </source>
</reference>
<dbReference type="InterPro" id="IPR001907">
    <property type="entry name" value="ClpP"/>
</dbReference>
<dbReference type="Gene3D" id="3.90.226.10">
    <property type="entry name" value="2-enoyl-CoA Hydratase, Chain A, domain 1"/>
    <property type="match status" value="1"/>
</dbReference>
<evidence type="ECO:0000256" key="3">
    <source>
        <dbReference type="ARBA" id="ARBA00022801"/>
    </source>
</evidence>
<comment type="function">
    <text evidence="6 10">Cleaves peptides in various proteins in a process that requires ATP hydrolysis. Has a chymotrypsin-like activity. Plays a major role in the degradation of misfolded proteins.</text>
</comment>
<comment type="subcellular location">
    <subcellularLocation>
        <location evidence="6">Cytoplasm</location>
    </subcellularLocation>
</comment>
<evidence type="ECO:0000256" key="6">
    <source>
        <dbReference type="HAMAP-Rule" id="MF_00444"/>
    </source>
</evidence>
<dbReference type="GO" id="GO:0006515">
    <property type="term" value="P:protein quality control for misfolded or incompletely synthesized proteins"/>
    <property type="evidence" value="ECO:0007669"/>
    <property type="project" value="TreeGrafter"/>
</dbReference>
<evidence type="ECO:0000256" key="1">
    <source>
        <dbReference type="ARBA" id="ARBA00007039"/>
    </source>
</evidence>
<evidence type="ECO:0000256" key="8">
    <source>
        <dbReference type="PROSITE-ProRule" id="PRU10086"/>
    </source>
</evidence>
<dbReference type="Proteomes" id="UP000295741">
    <property type="component" value="Unassembled WGS sequence"/>
</dbReference>
<keyword evidence="4 6" id="KW-0720">Serine protease</keyword>
<dbReference type="InterPro" id="IPR023562">
    <property type="entry name" value="ClpP/TepA"/>
</dbReference>
<evidence type="ECO:0000256" key="9">
    <source>
        <dbReference type="RuleBase" id="RU000549"/>
    </source>
</evidence>
<dbReference type="InterPro" id="IPR029045">
    <property type="entry name" value="ClpP/crotonase-like_dom_sf"/>
</dbReference>
<keyword evidence="2 6" id="KW-0645">Protease</keyword>
<comment type="similarity">
    <text evidence="1 6 11">Belongs to the peptidase S14 family.</text>
</comment>
<dbReference type="PANTHER" id="PTHR10381:SF11">
    <property type="entry name" value="ATP-DEPENDENT CLP PROTEASE PROTEOLYTIC SUBUNIT, MITOCHONDRIAL"/>
    <property type="match status" value="1"/>
</dbReference>
<keyword evidence="13" id="KW-1185">Reference proteome</keyword>
<dbReference type="HAMAP" id="MF_00444">
    <property type="entry name" value="ClpP"/>
    <property type="match status" value="1"/>
</dbReference>
<protein>
    <recommendedName>
        <fullName evidence="6 11">ATP-dependent Clp protease proteolytic subunit</fullName>
        <ecNumber evidence="6 9">3.4.21.92</ecNumber>
    </recommendedName>
    <alternativeName>
        <fullName evidence="6">Endopeptidase Clp</fullName>
    </alternativeName>
</protein>
<dbReference type="PROSITE" id="PS00382">
    <property type="entry name" value="CLP_PROTEASE_HIS"/>
    <property type="match status" value="1"/>
</dbReference>
<dbReference type="OrthoDB" id="9802800at2"/>
<feature type="active site" evidence="6 8">
    <location>
        <position position="138"/>
    </location>
</feature>
<dbReference type="InterPro" id="IPR033135">
    <property type="entry name" value="ClpP_His_AS"/>
</dbReference>
<dbReference type="RefSeq" id="WP_133473506.1">
    <property type="nucleotide sequence ID" value="NZ_SNWP01000010.1"/>
</dbReference>
<gene>
    <name evidence="6" type="primary">clpP</name>
    <name evidence="12" type="ORF">BC659_0974</name>
</gene>
<dbReference type="AlphaFoldDB" id="A0A4R6J0Z2"/>
<keyword evidence="3 6" id="KW-0378">Hydrolase</keyword>
<dbReference type="Pfam" id="PF00574">
    <property type="entry name" value="CLP_protease"/>
    <property type="match status" value="1"/>
</dbReference>
<evidence type="ECO:0000256" key="7">
    <source>
        <dbReference type="PROSITE-ProRule" id="PRU10085"/>
    </source>
</evidence>
<evidence type="ECO:0000256" key="10">
    <source>
        <dbReference type="RuleBase" id="RU000550"/>
    </source>
</evidence>
<accession>A0A4R6J0Z2</accession>
<feature type="active site" description="Nucleophile" evidence="6">
    <location>
        <position position="113"/>
    </location>
</feature>
<dbReference type="PROSITE" id="PS00381">
    <property type="entry name" value="CLP_PROTEASE_SER"/>
    <property type="match status" value="1"/>
</dbReference>
<dbReference type="GO" id="GO:0051117">
    <property type="term" value="F:ATPase binding"/>
    <property type="evidence" value="ECO:0007669"/>
    <property type="project" value="TreeGrafter"/>
</dbReference>
<dbReference type="GO" id="GO:0005737">
    <property type="term" value="C:cytoplasm"/>
    <property type="evidence" value="ECO:0007669"/>
    <property type="project" value="UniProtKB-SubCell"/>
</dbReference>
<comment type="catalytic activity">
    <reaction evidence="5 6 8">
        <text>Hydrolysis of proteins to small peptides in the presence of ATP and magnesium. alpha-casein is the usual test substrate. In the absence of ATP, only oligopeptides shorter than five residues are hydrolyzed (such as succinyl-Leu-Tyr-|-NHMec, and Leu-Tyr-Leu-|-Tyr-Trp, in which cleavage of the -Tyr-|-Leu- and -Tyr-|-Trp bonds also occurs).</text>
        <dbReference type="EC" id="3.4.21.92"/>
    </reaction>
</comment>
<dbReference type="GO" id="GO:0009368">
    <property type="term" value="C:endopeptidase Clp complex"/>
    <property type="evidence" value="ECO:0007669"/>
    <property type="project" value="TreeGrafter"/>
</dbReference>
<sequence>MSHLKYINPFLMEDEEENEPKEDKQEQPGFMMKKMEKLFFEKRAVYLWGPVEDKSARDVVSKILLLDADKPGEEIKFYINSPGGVVTSGMVIYDTIKMIQSPVSTICMGLAASMGSILLSAGTKGKRFIYPHAEVMIHQPSIGGYFQATSADIEIHAEQIRKTKELGARILAENCGKTVDQIMKDFDRDYWMNATEAVEYGIVDGILSKI</sequence>